<keyword evidence="2 6" id="KW-0812">Transmembrane</keyword>
<feature type="region of interest" description="Disordered" evidence="5">
    <location>
        <begin position="663"/>
        <end position="698"/>
    </location>
</feature>
<dbReference type="EMBL" id="JAWRVI010000008">
    <property type="protein sequence ID" value="KAK4092366.1"/>
    <property type="molecule type" value="Genomic_DNA"/>
</dbReference>
<dbReference type="InterPro" id="IPR020846">
    <property type="entry name" value="MFS_dom"/>
</dbReference>
<feature type="compositionally biased region" description="Basic residues" evidence="5">
    <location>
        <begin position="290"/>
        <end position="303"/>
    </location>
</feature>
<feature type="region of interest" description="Disordered" evidence="5">
    <location>
        <begin position="1"/>
        <end position="49"/>
    </location>
</feature>
<gene>
    <name evidence="8" type="ORF">Purlil1_2987</name>
</gene>
<organism evidence="8 9">
    <name type="scientific">Purpureocillium lilacinum</name>
    <name type="common">Paecilomyces lilacinus</name>
    <dbReference type="NCBI Taxonomy" id="33203"/>
    <lineage>
        <taxon>Eukaryota</taxon>
        <taxon>Fungi</taxon>
        <taxon>Dikarya</taxon>
        <taxon>Ascomycota</taxon>
        <taxon>Pezizomycotina</taxon>
        <taxon>Sordariomycetes</taxon>
        <taxon>Hypocreomycetidae</taxon>
        <taxon>Hypocreales</taxon>
        <taxon>Ophiocordycipitaceae</taxon>
        <taxon>Purpureocillium</taxon>
    </lineage>
</organism>
<dbReference type="Proteomes" id="UP001287286">
    <property type="component" value="Unassembled WGS sequence"/>
</dbReference>
<feature type="compositionally biased region" description="Basic and acidic residues" evidence="5">
    <location>
        <begin position="19"/>
        <end position="46"/>
    </location>
</feature>
<feature type="region of interest" description="Disordered" evidence="5">
    <location>
        <begin position="277"/>
        <end position="322"/>
    </location>
</feature>
<feature type="transmembrane region" description="Helical" evidence="6">
    <location>
        <begin position="853"/>
        <end position="872"/>
    </location>
</feature>
<feature type="region of interest" description="Disordered" evidence="5">
    <location>
        <begin position="736"/>
        <end position="779"/>
    </location>
</feature>
<feature type="transmembrane region" description="Helical" evidence="6">
    <location>
        <begin position="823"/>
        <end position="841"/>
    </location>
</feature>
<evidence type="ECO:0000256" key="6">
    <source>
        <dbReference type="SAM" id="Phobius"/>
    </source>
</evidence>
<accession>A0ABR0C7P0</accession>
<feature type="transmembrane region" description="Helical" evidence="6">
    <location>
        <begin position="787"/>
        <end position="811"/>
    </location>
</feature>
<feature type="transmembrane region" description="Helical" evidence="6">
    <location>
        <begin position="939"/>
        <end position="960"/>
    </location>
</feature>
<proteinExistence type="predicted"/>
<reference evidence="8 9" key="1">
    <citation type="journal article" date="2024" name="Microbiol. Resour. Announc.">
        <title>Genome annotations for the ascomycete fungi Trichoderma harzianum, Trichoderma aggressivum, and Purpureocillium lilacinum.</title>
        <authorList>
            <person name="Beijen E.P.W."/>
            <person name="Ohm R.A."/>
        </authorList>
    </citation>
    <scope>NUCLEOTIDE SEQUENCE [LARGE SCALE GENOMIC DNA]</scope>
    <source>
        <strain evidence="8 9">CBS 150709</strain>
    </source>
</reference>
<feature type="transmembrane region" description="Helical" evidence="6">
    <location>
        <begin position="884"/>
        <end position="902"/>
    </location>
</feature>
<keyword evidence="4 6" id="KW-0472">Membrane</keyword>
<dbReference type="Gene3D" id="1.20.1720.10">
    <property type="entry name" value="Multidrug resistance protein D"/>
    <property type="match status" value="1"/>
</dbReference>
<evidence type="ECO:0000256" key="1">
    <source>
        <dbReference type="ARBA" id="ARBA00004141"/>
    </source>
</evidence>
<keyword evidence="3 6" id="KW-1133">Transmembrane helix</keyword>
<dbReference type="InterPro" id="IPR011701">
    <property type="entry name" value="MFS"/>
</dbReference>
<name>A0ABR0C7P0_PURLI</name>
<dbReference type="PANTHER" id="PTHR23501">
    <property type="entry name" value="MAJOR FACILITATOR SUPERFAMILY"/>
    <property type="match status" value="1"/>
</dbReference>
<feature type="transmembrane region" description="Helical" evidence="6">
    <location>
        <begin position="1111"/>
        <end position="1135"/>
    </location>
</feature>
<feature type="compositionally biased region" description="Basic and acidic residues" evidence="5">
    <location>
        <begin position="304"/>
        <end position="314"/>
    </location>
</feature>
<feature type="domain" description="Major facilitator superfamily (MFS) profile" evidence="7">
    <location>
        <begin position="788"/>
        <end position="1275"/>
    </location>
</feature>
<feature type="transmembrane region" description="Helical" evidence="6">
    <location>
        <begin position="1048"/>
        <end position="1072"/>
    </location>
</feature>
<comment type="caution">
    <text evidence="8">The sequence shown here is derived from an EMBL/GenBank/DDBJ whole genome shotgun (WGS) entry which is preliminary data.</text>
</comment>
<dbReference type="PANTHER" id="PTHR23501:SF84">
    <property type="entry name" value="VACUOLAR MEMBRANE AMINO ACID UPTAKE TRANSPORTER FNX2"/>
    <property type="match status" value="1"/>
</dbReference>
<comment type="subcellular location">
    <subcellularLocation>
        <location evidence="1">Membrane</location>
        <topology evidence="1">Multi-pass membrane protein</topology>
    </subcellularLocation>
</comment>
<feature type="region of interest" description="Disordered" evidence="5">
    <location>
        <begin position="363"/>
        <end position="383"/>
    </location>
</feature>
<feature type="transmembrane region" description="Helical" evidence="6">
    <location>
        <begin position="1003"/>
        <end position="1027"/>
    </location>
</feature>
<dbReference type="PROSITE" id="PS50850">
    <property type="entry name" value="MFS"/>
    <property type="match status" value="1"/>
</dbReference>
<feature type="transmembrane region" description="Helical" evidence="6">
    <location>
        <begin position="1180"/>
        <end position="1202"/>
    </location>
</feature>
<evidence type="ECO:0000256" key="2">
    <source>
        <dbReference type="ARBA" id="ARBA00022692"/>
    </source>
</evidence>
<evidence type="ECO:0000256" key="3">
    <source>
        <dbReference type="ARBA" id="ARBA00022989"/>
    </source>
</evidence>
<feature type="compositionally biased region" description="Polar residues" evidence="5">
    <location>
        <begin position="363"/>
        <end position="375"/>
    </location>
</feature>
<dbReference type="SUPFAM" id="SSF103473">
    <property type="entry name" value="MFS general substrate transporter"/>
    <property type="match status" value="1"/>
</dbReference>
<dbReference type="InterPro" id="IPR036259">
    <property type="entry name" value="MFS_trans_sf"/>
</dbReference>
<keyword evidence="9" id="KW-1185">Reference proteome</keyword>
<evidence type="ECO:0000256" key="5">
    <source>
        <dbReference type="SAM" id="MobiDB-lite"/>
    </source>
</evidence>
<dbReference type="CDD" id="cd17502">
    <property type="entry name" value="MFS_Azr1_MDR_like"/>
    <property type="match status" value="1"/>
</dbReference>
<feature type="transmembrane region" description="Helical" evidence="6">
    <location>
        <begin position="980"/>
        <end position="997"/>
    </location>
</feature>
<dbReference type="Gene3D" id="1.20.1250.20">
    <property type="entry name" value="MFS general substrate transporter like domains"/>
    <property type="match status" value="1"/>
</dbReference>
<dbReference type="Pfam" id="PF07690">
    <property type="entry name" value="MFS_1"/>
    <property type="match status" value="1"/>
</dbReference>
<evidence type="ECO:0000256" key="4">
    <source>
        <dbReference type="ARBA" id="ARBA00023136"/>
    </source>
</evidence>
<feature type="compositionally biased region" description="Low complexity" evidence="5">
    <location>
        <begin position="739"/>
        <end position="751"/>
    </location>
</feature>
<feature type="compositionally biased region" description="Polar residues" evidence="5">
    <location>
        <begin position="670"/>
        <end position="679"/>
    </location>
</feature>
<feature type="transmembrane region" description="Helical" evidence="6">
    <location>
        <begin position="1245"/>
        <end position="1270"/>
    </location>
</feature>
<feature type="transmembrane region" description="Helical" evidence="6">
    <location>
        <begin position="1147"/>
        <end position="1168"/>
    </location>
</feature>
<feature type="region of interest" description="Disordered" evidence="5">
    <location>
        <begin position="599"/>
        <end position="622"/>
    </location>
</feature>
<evidence type="ECO:0000259" key="7">
    <source>
        <dbReference type="PROSITE" id="PS50850"/>
    </source>
</evidence>
<protein>
    <recommendedName>
        <fullName evidence="7">Major facilitator superfamily (MFS) profile domain-containing protein</fullName>
    </recommendedName>
</protein>
<evidence type="ECO:0000313" key="9">
    <source>
        <dbReference type="Proteomes" id="UP001287286"/>
    </source>
</evidence>
<feature type="transmembrane region" description="Helical" evidence="6">
    <location>
        <begin position="1078"/>
        <end position="1099"/>
    </location>
</feature>
<sequence>MRSYSHDGARITGWPTGLTRRDDSGGGGASKKDDHESGHPGKRDACMTRPRLRTTAVGMNTTRHARWGGVHSMLRMGRDGTGIRPGWASCGDELAMQVADDDGVRTGGLVVLPCFRSTTPRQPLSVPLWLARSSSPPCLSAKFSVTGGRGAGARQKWARRMRRTLLAHFQWCSLPIPNANAMNALPAWQAWQAWHCAAWLKNKTPPQGGPGFHPGGRVLTVLGMAASAGETPVVPDEDGAVGGSKFANRIKAVEGVIGGNAFSLLHRAPIRLRRRTEPIEPHGHDSAPLSRHRFPKNRPISRARAHETQKERGRASRGAGCARIPAGVPGARAWPAACEQSREDTCGRVGGTNGARQGTRTLQVRKPASQSTTRSVDSHGSAASTAITRVLYSTVQGGAILYWAAGLFMSCLDRPSHLRHVNTGIRRHGRRASTCATTEACPSPDGTYTAGAAGSGRGPGGGLLLTPHPHYFHVRNTRRRRRSARCAMQCAAGACVQPATLTLPAGERSIWRCTNKKKTARAEEVCLRACIQRLDLIVHHLSAGHGGHESLSALPVSRRRWRTAFAPPYRGLMYYVKGWTAAHHVTLYALPGVRRRLSKSVEPRQPHLNPRQSPKTAFAPRLRPKSVFRSNCRLGIHARKQRNKTATPDSKANAVHTSIGGRIRGMAAPTANNGQQRTMGTEAEAGRAGKAPPGGPDHHCSHEALRFPASVISMSGAAARLAPDALPATVIPAPTETSPLLGHGHLPNGNGDAVDNDGQVEAGDGANGPPKDPPRDGNPAMAKKMHLFLPAVGIGLFLVAIDQLLTVATYAKIGNELNSLNNISWIATSYFLTLTSFQPLYGKLSDIFGRKECLLFAYAVFAVGCVGCGLARDMVQLCVSRAVAGIGGGGMNAVVSIILSDIVPLRERGIWQGYLNIIFAAGTSTGAPLGGFLADSIGWRWSFLAQAPLCTIAWLAVYFVLDVPRPDQSHWLQKIRKVDFLGALVLVLAVVALLVGLDSGSNLGWSHLITVLSLALAPLLFALFVLIEVRFATHPFAPGHIIFDRGLIACYLANFFGMAGQFGLLFFLPLYFQAVESYSATVSGSLLVPAMVAGVLASIGGGWVIKRTGKFYAITIAGYGLQALGILPLAVALWYKATVGEVTSLMMSAFGSGSGITTTLIGLLANASTEDTAVVVACSYLFRSLGSSIGISISSAVLQQVLRTQLAARLPNGDEARRIEEHVRQNIDYIRDLPPRIAEQVRSSYQIATLGAFVPTLVFSSVAFLVTFWVREKSLKR</sequence>
<evidence type="ECO:0000313" key="8">
    <source>
        <dbReference type="EMBL" id="KAK4092366.1"/>
    </source>
</evidence>